<dbReference type="OrthoDB" id="9776868at2"/>
<dbReference type="InterPro" id="IPR022893">
    <property type="entry name" value="Shikimate_DH_fam"/>
</dbReference>
<dbReference type="InterPro" id="IPR013708">
    <property type="entry name" value="Shikimate_DH-bd_N"/>
</dbReference>
<protein>
    <submittedName>
        <fullName evidence="4">Shikimate dehydrogenase</fullName>
        <ecNumber evidence="4">1.1.1.25</ecNumber>
    </submittedName>
</protein>
<keyword evidence="4" id="KW-0560">Oxidoreductase</keyword>
<feature type="domain" description="Shikimate dehydrogenase substrate binding N-terminal" evidence="3">
    <location>
        <begin position="12"/>
        <end position="93"/>
    </location>
</feature>
<dbReference type="eggNOG" id="COG0169">
    <property type="taxonomic scope" value="Bacteria"/>
</dbReference>
<accession>A0A087EEC8</accession>
<comment type="pathway">
    <text evidence="1">Metabolic intermediate biosynthesis; chorismate biosynthesis; chorismate from D-erythrose 4-phosphate and phosphoenolpyruvate: step 4/7.</text>
</comment>
<dbReference type="InterPro" id="IPR046346">
    <property type="entry name" value="Aminoacid_DH-like_N_sf"/>
</dbReference>
<dbReference type="Gene3D" id="3.40.50.720">
    <property type="entry name" value="NAD(P)-binding Rossmann-like Domain"/>
    <property type="match status" value="1"/>
</dbReference>
<evidence type="ECO:0000256" key="1">
    <source>
        <dbReference type="ARBA" id="ARBA00004871"/>
    </source>
</evidence>
<dbReference type="AlphaFoldDB" id="A0A087EEC8"/>
<organism evidence="4 5">
    <name type="scientific">Bifidobacterium tsurumiense</name>
    <dbReference type="NCBI Taxonomy" id="356829"/>
    <lineage>
        <taxon>Bacteria</taxon>
        <taxon>Bacillati</taxon>
        <taxon>Actinomycetota</taxon>
        <taxon>Actinomycetes</taxon>
        <taxon>Bifidobacteriales</taxon>
        <taxon>Bifidobacteriaceae</taxon>
        <taxon>Bifidobacterium</taxon>
    </lineage>
</organism>
<dbReference type="RefSeq" id="WP_034533718.1">
    <property type="nucleotide sequence ID" value="NZ_JAXEUP010000036.1"/>
</dbReference>
<dbReference type="PANTHER" id="PTHR21089">
    <property type="entry name" value="SHIKIMATE DEHYDROGENASE"/>
    <property type="match status" value="1"/>
</dbReference>
<reference evidence="4 5" key="1">
    <citation type="submission" date="2014-03" db="EMBL/GenBank/DDBJ databases">
        <title>Genomics of Bifidobacteria.</title>
        <authorList>
            <person name="Ventura M."/>
            <person name="Milani C."/>
            <person name="Lugli G.A."/>
        </authorList>
    </citation>
    <scope>NUCLEOTIDE SEQUENCE [LARGE SCALE GENOMIC DNA]</scope>
    <source>
        <strain evidence="4 5">JCM 13495</strain>
    </source>
</reference>
<dbReference type="PANTHER" id="PTHR21089:SF1">
    <property type="entry name" value="BIFUNCTIONAL 3-DEHYDROQUINATE DEHYDRATASE_SHIKIMATE DEHYDROGENASE, CHLOROPLASTIC"/>
    <property type="match status" value="1"/>
</dbReference>
<comment type="caution">
    <text evidence="4">The sequence shown here is derived from an EMBL/GenBank/DDBJ whole genome shotgun (WGS) entry which is preliminary data.</text>
</comment>
<dbReference type="SUPFAM" id="SSF53223">
    <property type="entry name" value="Aminoacid dehydrogenase-like, N-terminal domain"/>
    <property type="match status" value="1"/>
</dbReference>
<proteinExistence type="predicted"/>
<dbReference type="Proteomes" id="UP000029080">
    <property type="component" value="Unassembled WGS sequence"/>
</dbReference>
<dbReference type="GO" id="GO:0009073">
    <property type="term" value="P:aromatic amino acid family biosynthetic process"/>
    <property type="evidence" value="ECO:0007669"/>
    <property type="project" value="UniProtKB-KW"/>
</dbReference>
<dbReference type="Gene3D" id="3.40.50.10860">
    <property type="entry name" value="Leucine Dehydrogenase, chain A, domain 1"/>
    <property type="match status" value="1"/>
</dbReference>
<dbReference type="GO" id="GO:0004764">
    <property type="term" value="F:shikimate 3-dehydrogenase (NADP+) activity"/>
    <property type="evidence" value="ECO:0007669"/>
    <property type="project" value="UniProtKB-EC"/>
</dbReference>
<dbReference type="Pfam" id="PF08501">
    <property type="entry name" value="Shikimate_dh_N"/>
    <property type="match status" value="1"/>
</dbReference>
<keyword evidence="2" id="KW-0057">Aromatic amino acid biosynthesis</keyword>
<keyword evidence="2" id="KW-0028">Amino-acid biosynthesis</keyword>
<dbReference type="InterPro" id="IPR036291">
    <property type="entry name" value="NAD(P)-bd_dom_sf"/>
</dbReference>
<evidence type="ECO:0000259" key="3">
    <source>
        <dbReference type="Pfam" id="PF08501"/>
    </source>
</evidence>
<dbReference type="STRING" id="356829.BITS_0993"/>
<dbReference type="SUPFAM" id="SSF51735">
    <property type="entry name" value="NAD(P)-binding Rossmann-fold domains"/>
    <property type="match status" value="1"/>
</dbReference>
<gene>
    <name evidence="4" type="ORF">BITS_0993</name>
</gene>
<dbReference type="EC" id="1.1.1.25" evidence="4"/>
<keyword evidence="5" id="KW-1185">Reference proteome</keyword>
<dbReference type="GO" id="GO:0009423">
    <property type="term" value="P:chorismate biosynthetic process"/>
    <property type="evidence" value="ECO:0007669"/>
    <property type="project" value="TreeGrafter"/>
</dbReference>
<dbReference type="GO" id="GO:0019632">
    <property type="term" value="P:shikimate metabolic process"/>
    <property type="evidence" value="ECO:0007669"/>
    <property type="project" value="TreeGrafter"/>
</dbReference>
<sequence>MALQETVQRCAVLGQPIAHSLSPVLHMAAYQALGLQDWVYDRREVSQEQLPSFLRELDPNWRGLSLTMPLKQTILPFGQLRDAWSQELRVANTAVFDWNAENEPKINLYNTDVEGIVKAFEHAWHQYETLPSVSMAISSEHRERAAIIGNGNTASSAMAACTAMAQHGISGITVLARHPDKNPFISEIAARHGMQCEVVPLAQACEVLTSSAMVISTLPAHAADPIADALASSGVKCAGSLLDVAYDPRPSRLLTAWEGCGGLGIGGEEMLLYQAIKQVHLITGCEEALEFHVEQAMRSALEEAL</sequence>
<evidence type="ECO:0000313" key="4">
    <source>
        <dbReference type="EMBL" id="KFJ06129.1"/>
    </source>
</evidence>
<dbReference type="EMBL" id="JGZU01000009">
    <property type="protein sequence ID" value="KFJ06129.1"/>
    <property type="molecule type" value="Genomic_DNA"/>
</dbReference>
<dbReference type="GO" id="GO:0005829">
    <property type="term" value="C:cytosol"/>
    <property type="evidence" value="ECO:0007669"/>
    <property type="project" value="TreeGrafter"/>
</dbReference>
<name>A0A087EEC8_9BIFI</name>
<evidence type="ECO:0000256" key="2">
    <source>
        <dbReference type="ARBA" id="ARBA00023141"/>
    </source>
</evidence>
<evidence type="ECO:0000313" key="5">
    <source>
        <dbReference type="Proteomes" id="UP000029080"/>
    </source>
</evidence>
<dbReference type="GO" id="GO:0050661">
    <property type="term" value="F:NADP binding"/>
    <property type="evidence" value="ECO:0007669"/>
    <property type="project" value="TreeGrafter"/>
</dbReference>